<comment type="caution">
    <text evidence="4">The sequence shown here is derived from an EMBL/GenBank/DDBJ whole genome shotgun (WGS) entry which is preliminary data.</text>
</comment>
<evidence type="ECO:0000313" key="5">
    <source>
        <dbReference type="Proteomes" id="UP001500740"/>
    </source>
</evidence>
<dbReference type="PRINTS" id="PR00455">
    <property type="entry name" value="HTHTETR"/>
</dbReference>
<evidence type="ECO:0000256" key="1">
    <source>
        <dbReference type="ARBA" id="ARBA00023125"/>
    </source>
</evidence>
<dbReference type="InterPro" id="IPR009057">
    <property type="entry name" value="Homeodomain-like_sf"/>
</dbReference>
<dbReference type="PROSITE" id="PS01081">
    <property type="entry name" value="HTH_TETR_1"/>
    <property type="match status" value="1"/>
</dbReference>
<feature type="domain" description="HTH tetR-type" evidence="3">
    <location>
        <begin position="10"/>
        <end position="70"/>
    </location>
</feature>
<dbReference type="SUPFAM" id="SSF46689">
    <property type="entry name" value="Homeodomain-like"/>
    <property type="match status" value="1"/>
</dbReference>
<evidence type="ECO:0000256" key="2">
    <source>
        <dbReference type="PROSITE-ProRule" id="PRU00335"/>
    </source>
</evidence>
<dbReference type="Gene3D" id="1.10.357.10">
    <property type="entry name" value="Tetracycline Repressor, domain 2"/>
    <property type="match status" value="1"/>
</dbReference>
<protein>
    <submittedName>
        <fullName evidence="4">TetR/AcrR family transcriptional regulator</fullName>
    </submittedName>
</protein>
<dbReference type="InterPro" id="IPR001647">
    <property type="entry name" value="HTH_TetR"/>
</dbReference>
<accession>A0ABP3JED2</accession>
<gene>
    <name evidence="4" type="ORF">GCM10008935_01760</name>
</gene>
<dbReference type="PANTHER" id="PTHR30328">
    <property type="entry name" value="TRANSCRIPTIONAL REPRESSOR"/>
    <property type="match status" value="1"/>
</dbReference>
<proteinExistence type="predicted"/>
<dbReference type="InterPro" id="IPR050109">
    <property type="entry name" value="HTH-type_TetR-like_transc_reg"/>
</dbReference>
<dbReference type="EMBL" id="BAAACZ010000003">
    <property type="protein sequence ID" value="GAA0450943.1"/>
    <property type="molecule type" value="Genomic_DNA"/>
</dbReference>
<dbReference type="Pfam" id="PF00440">
    <property type="entry name" value="TetR_N"/>
    <property type="match status" value="1"/>
</dbReference>
<evidence type="ECO:0000313" key="4">
    <source>
        <dbReference type="EMBL" id="GAA0450943.1"/>
    </source>
</evidence>
<dbReference type="PANTHER" id="PTHR30328:SF54">
    <property type="entry name" value="HTH-TYPE TRANSCRIPTIONAL REPRESSOR SCO4008"/>
    <property type="match status" value="1"/>
</dbReference>
<keyword evidence="5" id="KW-1185">Reference proteome</keyword>
<reference evidence="5" key="1">
    <citation type="journal article" date="2019" name="Int. J. Syst. Evol. Microbiol.">
        <title>The Global Catalogue of Microorganisms (GCM) 10K type strain sequencing project: providing services to taxonomists for standard genome sequencing and annotation.</title>
        <authorList>
            <consortium name="The Broad Institute Genomics Platform"/>
            <consortium name="The Broad Institute Genome Sequencing Center for Infectious Disease"/>
            <person name="Wu L."/>
            <person name="Ma J."/>
        </authorList>
    </citation>
    <scope>NUCLEOTIDE SEQUENCE [LARGE SCALE GENOMIC DNA]</scope>
    <source>
        <strain evidence="5">JCM 14193</strain>
    </source>
</reference>
<dbReference type="InterPro" id="IPR023772">
    <property type="entry name" value="DNA-bd_HTH_TetR-type_CS"/>
</dbReference>
<dbReference type="PROSITE" id="PS50977">
    <property type="entry name" value="HTH_TETR_2"/>
    <property type="match status" value="1"/>
</dbReference>
<keyword evidence="1 2" id="KW-0238">DNA-binding</keyword>
<dbReference type="SUPFAM" id="SSF48498">
    <property type="entry name" value="Tetracyclin repressor-like, C-terminal domain"/>
    <property type="match status" value="1"/>
</dbReference>
<feature type="DNA-binding region" description="H-T-H motif" evidence="2">
    <location>
        <begin position="33"/>
        <end position="52"/>
    </location>
</feature>
<dbReference type="Gene3D" id="1.10.10.60">
    <property type="entry name" value="Homeodomain-like"/>
    <property type="match status" value="1"/>
</dbReference>
<name>A0ABP3JED2_9BACI</name>
<sequence>MPKPFHNLEQEKQQRIISASLQEFSEKGYEQASTNQIVKNAGIGKGMLFYYFNNKRELYDYLINYCFDLVHNGYVQQIDLSEPDFIERFRQASMNKLTFFNENPFVFNFLGIIMLTEDELLPHDTRKKIEQLQQIAYDSIYKDIDYSLFRDDIDTQKAMDLIKWSMDGYREDISQVYKGEDIANVNMEKLTLEFTQYLDTLKIAFYK</sequence>
<dbReference type="RefSeq" id="WP_343781158.1">
    <property type="nucleotide sequence ID" value="NZ_BAAACZ010000003.1"/>
</dbReference>
<dbReference type="InterPro" id="IPR036271">
    <property type="entry name" value="Tet_transcr_reg_TetR-rel_C_sf"/>
</dbReference>
<evidence type="ECO:0000259" key="3">
    <source>
        <dbReference type="PROSITE" id="PS50977"/>
    </source>
</evidence>
<organism evidence="4 5">
    <name type="scientific">Alkalibacillus silvisoli</name>
    <dbReference type="NCBI Taxonomy" id="392823"/>
    <lineage>
        <taxon>Bacteria</taxon>
        <taxon>Bacillati</taxon>
        <taxon>Bacillota</taxon>
        <taxon>Bacilli</taxon>
        <taxon>Bacillales</taxon>
        <taxon>Bacillaceae</taxon>
        <taxon>Alkalibacillus</taxon>
    </lineage>
</organism>
<dbReference type="Proteomes" id="UP001500740">
    <property type="component" value="Unassembled WGS sequence"/>
</dbReference>